<dbReference type="PIRSF" id="PIRSF000883">
    <property type="entry name" value="Pesterase_MJ0912"/>
    <property type="match status" value="1"/>
</dbReference>
<dbReference type="InterPro" id="IPR024654">
    <property type="entry name" value="Calcineurin-like_PHP_lpxH"/>
</dbReference>
<evidence type="ECO:0000256" key="1">
    <source>
        <dbReference type="ARBA" id="ARBA00008950"/>
    </source>
</evidence>
<proteinExistence type="inferred from homology"/>
<comment type="similarity">
    <text evidence="1">Belongs to the metallophosphoesterase superfamily. YfcE family.</text>
</comment>
<dbReference type="InterPro" id="IPR050126">
    <property type="entry name" value="Ap4A_hydrolase"/>
</dbReference>
<dbReference type="PANTHER" id="PTHR42850:SF2">
    <property type="entry name" value="BLL5683 PROTEIN"/>
    <property type="match status" value="1"/>
</dbReference>
<evidence type="ECO:0000313" key="3">
    <source>
        <dbReference type="EMBL" id="MBG3877460.1"/>
    </source>
</evidence>
<reference evidence="3 4" key="1">
    <citation type="submission" date="2019-08" db="EMBL/GenBank/DDBJ databases">
        <authorList>
            <person name="Luo N."/>
        </authorList>
    </citation>
    <scope>NUCLEOTIDE SEQUENCE [LARGE SCALE GENOMIC DNA]</scope>
    <source>
        <strain evidence="3 4">NCIMB 9442</strain>
    </source>
</reference>
<evidence type="ECO:0000313" key="4">
    <source>
        <dbReference type="Proteomes" id="UP001194469"/>
    </source>
</evidence>
<comment type="caution">
    <text evidence="3">The sequence shown here is derived from an EMBL/GenBank/DDBJ whole genome shotgun (WGS) entry which is preliminary data.</text>
</comment>
<accession>A0ABS0J5P0</accession>
<keyword evidence="4" id="KW-1185">Reference proteome</keyword>
<dbReference type="EMBL" id="VRYY01000298">
    <property type="protein sequence ID" value="MBG3877460.1"/>
    <property type="molecule type" value="Genomic_DNA"/>
</dbReference>
<dbReference type="PANTHER" id="PTHR42850">
    <property type="entry name" value="METALLOPHOSPHOESTERASE"/>
    <property type="match status" value="1"/>
</dbReference>
<dbReference type="SUPFAM" id="SSF56300">
    <property type="entry name" value="Metallo-dependent phosphatases"/>
    <property type="match status" value="1"/>
</dbReference>
<dbReference type="Pfam" id="PF12850">
    <property type="entry name" value="Metallophos_2"/>
    <property type="match status" value="1"/>
</dbReference>
<dbReference type="InterPro" id="IPR029052">
    <property type="entry name" value="Metallo-depent_PP-like"/>
</dbReference>
<dbReference type="Proteomes" id="UP001194469">
    <property type="component" value="Unassembled WGS sequence"/>
</dbReference>
<dbReference type="RefSeq" id="WP_196609500.1">
    <property type="nucleotide sequence ID" value="NZ_VRYY01000298.1"/>
</dbReference>
<evidence type="ECO:0000259" key="2">
    <source>
        <dbReference type="Pfam" id="PF12850"/>
    </source>
</evidence>
<dbReference type="CDD" id="cd00838">
    <property type="entry name" value="MPP_superfamily"/>
    <property type="match status" value="1"/>
</dbReference>
<name>A0ABS0J5P0_9BACT</name>
<gene>
    <name evidence="3" type="ORF">FVW20_10620</name>
</gene>
<protein>
    <submittedName>
        <fullName evidence="3">Metallophosphoesterase</fullName>
    </submittedName>
</protein>
<sequence length="242" mass="26997">MKLAVISDIHGNLGAFKAVLADMDAQGATCAVSLGDNVGYGPDPGPVLRLVASRHIPSVAGNHEMAVADARWLREFNSQSRDAVRMTMDWLDDEEVELARAMPRVLVRDGCRFVHGMPPDSPFTYLYEFHGKRLASVFDRFPEPLCFVGHTHDLEMVRRDADGVVAREPLTEGPRVLPAGGRYLISAGSVGQPRDGDNRAKYLLWEPAPRRLTVRFVPYDVQDAARRFREAGVNERYVLRLL</sequence>
<organism evidence="3 4">
    <name type="scientific">Nitratidesulfovibrio oxamicus</name>
    <dbReference type="NCBI Taxonomy" id="32016"/>
    <lineage>
        <taxon>Bacteria</taxon>
        <taxon>Pseudomonadati</taxon>
        <taxon>Thermodesulfobacteriota</taxon>
        <taxon>Desulfovibrionia</taxon>
        <taxon>Desulfovibrionales</taxon>
        <taxon>Desulfovibrionaceae</taxon>
        <taxon>Nitratidesulfovibrio</taxon>
    </lineage>
</organism>
<feature type="domain" description="Calcineurin-like phosphoesterase" evidence="2">
    <location>
        <begin position="1"/>
        <end position="204"/>
    </location>
</feature>
<dbReference type="InterPro" id="IPR011152">
    <property type="entry name" value="Pesterase_MJ0912"/>
</dbReference>
<dbReference type="Gene3D" id="3.60.21.10">
    <property type="match status" value="1"/>
</dbReference>